<dbReference type="InterPro" id="IPR012816">
    <property type="entry name" value="NADAR"/>
</dbReference>
<evidence type="ECO:0000256" key="1">
    <source>
        <dbReference type="ARBA" id="ARBA00000022"/>
    </source>
</evidence>
<evidence type="ECO:0000259" key="4">
    <source>
        <dbReference type="Pfam" id="PF24645"/>
    </source>
</evidence>
<feature type="domain" description="DUF7639" evidence="4">
    <location>
        <begin position="113"/>
        <end position="207"/>
    </location>
</feature>
<proteinExistence type="predicted"/>
<dbReference type="InterPro" id="IPR037238">
    <property type="entry name" value="YbiA-like_sf"/>
</dbReference>
<feature type="domain" description="DUF7638" evidence="3">
    <location>
        <begin position="6"/>
        <end position="112"/>
    </location>
</feature>
<dbReference type="InterPro" id="IPR056056">
    <property type="entry name" value="DUF7639"/>
</dbReference>
<keyword evidence="6" id="KW-1185">Reference proteome</keyword>
<sequence>MPDSTPTWRRVDGDIVPGLQRPVLLAGRGFRLAALACFADDLITWGYGRSTDLAGLRAALADGSVVVQVSAGSEVHVPGLGTVTTTEPNTWSTEEMFLGEVADDLDRLHDRPDSSRRAHDAFLAYAADPSGPALEAARAAYLEVPSHRRIFMFGDMDHQDEAARILLADLGEEIPARRPDHTHLVTEDLKSWAIRYFRRLEPAVARRQADRTVDGPETASALPLTVGSRVFADGWPDDPGTEALQIDFPAAVVHEGREFPSVAHAYWALSTADPQWRDRIAAADRGHDARDLAASAPRREGWAAARLAVMGVLLRDRCRRHPALAATLLATGDARILYVGMESGYWSTAARQGTNWIGRLLETIRSELAAEATGILPG</sequence>
<comment type="caution">
    <text evidence="5">The sequence shown here is derived from an EMBL/GenBank/DDBJ whole genome shotgun (WGS) entry which is preliminary data.</text>
</comment>
<organism evidence="5 6">
    <name type="scientific">Actinoplanes subglobosus</name>
    <dbReference type="NCBI Taxonomy" id="1547892"/>
    <lineage>
        <taxon>Bacteria</taxon>
        <taxon>Bacillati</taxon>
        <taxon>Actinomycetota</taxon>
        <taxon>Actinomycetes</taxon>
        <taxon>Micromonosporales</taxon>
        <taxon>Micromonosporaceae</taxon>
        <taxon>Actinoplanes</taxon>
    </lineage>
</organism>
<dbReference type="Proteomes" id="UP001595867">
    <property type="component" value="Unassembled WGS sequence"/>
</dbReference>
<dbReference type="Pfam" id="PF24645">
    <property type="entry name" value="DUF7639"/>
    <property type="match status" value="1"/>
</dbReference>
<dbReference type="Gene3D" id="1.10.357.40">
    <property type="entry name" value="YbiA-like"/>
    <property type="match status" value="1"/>
</dbReference>
<dbReference type="Pfam" id="PF24644">
    <property type="entry name" value="DUF7638"/>
    <property type="match status" value="1"/>
</dbReference>
<dbReference type="CDD" id="cd15457">
    <property type="entry name" value="NADAR"/>
    <property type="match status" value="1"/>
</dbReference>
<evidence type="ECO:0000313" key="6">
    <source>
        <dbReference type="Proteomes" id="UP001595867"/>
    </source>
</evidence>
<accession>A0ABV8J5M7</accession>
<reference evidence="6" key="1">
    <citation type="journal article" date="2019" name="Int. J. Syst. Evol. Microbiol.">
        <title>The Global Catalogue of Microorganisms (GCM) 10K type strain sequencing project: providing services to taxonomists for standard genome sequencing and annotation.</title>
        <authorList>
            <consortium name="The Broad Institute Genomics Platform"/>
            <consortium name="The Broad Institute Genome Sequencing Center for Infectious Disease"/>
            <person name="Wu L."/>
            <person name="Ma J."/>
        </authorList>
    </citation>
    <scope>NUCLEOTIDE SEQUENCE [LARGE SCALE GENOMIC DNA]</scope>
    <source>
        <strain evidence="6">TBRC 5832</strain>
    </source>
</reference>
<dbReference type="SUPFAM" id="SSF143990">
    <property type="entry name" value="YbiA-like"/>
    <property type="match status" value="1"/>
</dbReference>
<comment type="catalytic activity">
    <reaction evidence="2">
        <text>2,5-diamino-6-hydroxy-4-(5-phosphoribosylamino)-pyrimidine + H2O = 2,5,6-triamino-4-hydroxypyrimidine + D-ribose 5-phosphate</text>
        <dbReference type="Rhea" id="RHEA:23436"/>
        <dbReference type="ChEBI" id="CHEBI:15377"/>
        <dbReference type="ChEBI" id="CHEBI:58614"/>
        <dbReference type="ChEBI" id="CHEBI:78346"/>
        <dbReference type="ChEBI" id="CHEBI:137796"/>
    </reaction>
</comment>
<evidence type="ECO:0000259" key="3">
    <source>
        <dbReference type="Pfam" id="PF24644"/>
    </source>
</evidence>
<gene>
    <name evidence="5" type="ORF">ACFO0C_41645</name>
</gene>
<comment type="catalytic activity">
    <reaction evidence="1">
        <text>5-amino-6-(5-phospho-D-ribosylamino)uracil + H2O = 5,6-diaminouracil + D-ribose 5-phosphate</text>
        <dbReference type="Rhea" id="RHEA:55020"/>
        <dbReference type="ChEBI" id="CHEBI:15377"/>
        <dbReference type="ChEBI" id="CHEBI:46252"/>
        <dbReference type="ChEBI" id="CHEBI:58453"/>
        <dbReference type="ChEBI" id="CHEBI:78346"/>
    </reaction>
</comment>
<dbReference type="InterPro" id="IPR056055">
    <property type="entry name" value="DUF7638"/>
</dbReference>
<dbReference type="EMBL" id="JBHSBL010000028">
    <property type="protein sequence ID" value="MFC4071480.1"/>
    <property type="molecule type" value="Genomic_DNA"/>
</dbReference>
<dbReference type="RefSeq" id="WP_378072356.1">
    <property type="nucleotide sequence ID" value="NZ_JBHSBL010000028.1"/>
</dbReference>
<evidence type="ECO:0000256" key="2">
    <source>
        <dbReference type="ARBA" id="ARBA00000751"/>
    </source>
</evidence>
<name>A0ABV8J5M7_9ACTN</name>
<evidence type="ECO:0000313" key="5">
    <source>
        <dbReference type="EMBL" id="MFC4071480.1"/>
    </source>
</evidence>
<protein>
    <submittedName>
        <fullName evidence="5">NADAR family protein</fullName>
    </submittedName>
</protein>